<dbReference type="SUPFAM" id="SSF52402">
    <property type="entry name" value="Adenine nucleotide alpha hydrolases-like"/>
    <property type="match status" value="2"/>
</dbReference>
<dbReference type="PANTHER" id="PTHR46268">
    <property type="entry name" value="STRESS RESPONSE PROTEIN NHAX"/>
    <property type="match status" value="1"/>
</dbReference>
<name>A0A931CTQ7_9BACT</name>
<feature type="domain" description="UspA" evidence="2">
    <location>
        <begin position="240"/>
        <end position="324"/>
    </location>
</feature>
<evidence type="ECO:0000313" key="3">
    <source>
        <dbReference type="EMBL" id="MBG0778895.1"/>
    </source>
</evidence>
<gene>
    <name evidence="3" type="ORF">H0S81_03085</name>
</gene>
<dbReference type="PRINTS" id="PR01438">
    <property type="entry name" value="UNVRSLSTRESS"/>
</dbReference>
<evidence type="ECO:0000313" key="4">
    <source>
        <dbReference type="Proteomes" id="UP000706172"/>
    </source>
</evidence>
<feature type="domain" description="UspA" evidence="2">
    <location>
        <begin position="6"/>
        <end position="143"/>
    </location>
</feature>
<accession>A0A931CTQ7</accession>
<proteinExistence type="inferred from homology"/>
<dbReference type="InterPro" id="IPR006015">
    <property type="entry name" value="Universal_stress_UspA"/>
</dbReference>
<dbReference type="AlphaFoldDB" id="A0A931CTQ7"/>
<sequence>MRIIPKKIMCAVDFSEFTNLTLSYGQALAKEFEAHLTLCHVVSNMVLMSSAGQAYIASEKIEAERRQDAASRLEDIGKTLDMDCDTMVTTGHPADELTRIAEETGVDMVVAATHGGSGVKRFLVGSVTDRLVKTLSCPVLVLHGKAEPGVLPGDRKKLLNRILVGCDFSPDSSLAFQYGLSLAQEFETQLFLAHVVRPTEHVEFSSADYIKVQEGDYLGWNRSDYLGLTRQANDPDAQRHDALRERLERQLARMVPEESRHWCTPVTAVLEGEPYQELLTFAEKNQVDLIVLGVRGHSLLEKFLVGSTTERVISRSDCPVLAVRQTDTDT</sequence>
<reference evidence="3" key="1">
    <citation type="submission" date="2020-07" db="EMBL/GenBank/DDBJ databases">
        <title>Severe corrosion of carbon steel in oil field produced water can be linked to methanogenic archaea containing a special type of NiFe hydrogenase.</title>
        <authorList>
            <person name="Lahme S."/>
            <person name="Mand J."/>
            <person name="Longwell J."/>
            <person name="Smith R."/>
            <person name="Enning D."/>
        </authorList>
    </citation>
    <scope>NUCLEOTIDE SEQUENCE</scope>
    <source>
        <strain evidence="3">MIC098Bin6</strain>
    </source>
</reference>
<dbReference type="Gene3D" id="3.40.50.620">
    <property type="entry name" value="HUPs"/>
    <property type="match status" value="2"/>
</dbReference>
<feature type="domain" description="UspA" evidence="2">
    <location>
        <begin position="160"/>
        <end position="208"/>
    </location>
</feature>
<dbReference type="InterPro" id="IPR014729">
    <property type="entry name" value="Rossmann-like_a/b/a_fold"/>
</dbReference>
<evidence type="ECO:0000256" key="1">
    <source>
        <dbReference type="ARBA" id="ARBA00008791"/>
    </source>
</evidence>
<dbReference type="Proteomes" id="UP000706172">
    <property type="component" value="Unassembled WGS sequence"/>
</dbReference>
<protein>
    <submittedName>
        <fullName evidence="3">Universal stress protein</fullName>
    </submittedName>
</protein>
<comment type="similarity">
    <text evidence="1">Belongs to the universal stress protein A family.</text>
</comment>
<dbReference type="CDD" id="cd00293">
    <property type="entry name" value="USP-like"/>
    <property type="match status" value="2"/>
</dbReference>
<evidence type="ECO:0000259" key="2">
    <source>
        <dbReference type="Pfam" id="PF00582"/>
    </source>
</evidence>
<dbReference type="PANTHER" id="PTHR46268:SF22">
    <property type="entry name" value="SENSOR PROTEIN KDPD-RELATED"/>
    <property type="match status" value="1"/>
</dbReference>
<dbReference type="InterPro" id="IPR006016">
    <property type="entry name" value="UspA"/>
</dbReference>
<dbReference type="Pfam" id="PF00582">
    <property type="entry name" value="Usp"/>
    <property type="match status" value="3"/>
</dbReference>
<dbReference type="EMBL" id="JACCQK010000138">
    <property type="protein sequence ID" value="MBG0778895.1"/>
    <property type="molecule type" value="Genomic_DNA"/>
</dbReference>
<comment type="caution">
    <text evidence="3">The sequence shown here is derived from an EMBL/GenBank/DDBJ whole genome shotgun (WGS) entry which is preliminary data.</text>
</comment>
<organism evidence="3 4">
    <name type="scientific">Desulfotignum balticum</name>
    <dbReference type="NCBI Taxonomy" id="115781"/>
    <lineage>
        <taxon>Bacteria</taxon>
        <taxon>Pseudomonadati</taxon>
        <taxon>Thermodesulfobacteriota</taxon>
        <taxon>Desulfobacteria</taxon>
        <taxon>Desulfobacterales</taxon>
        <taxon>Desulfobacteraceae</taxon>
        <taxon>Desulfotignum</taxon>
    </lineage>
</organism>